<reference evidence="1" key="4">
    <citation type="journal article" date="2001" name="Nature">
        <title>Functional annotation of a full-length mouse cDNA collection.</title>
        <authorList>
            <consortium name="The RIKEN Genome Exploration Research Group Phase II Team and the FANTOM Consortium"/>
        </authorList>
    </citation>
    <scope>NUCLEOTIDE SEQUENCE</scope>
</reference>
<sequence>MEKFSNTFPKSEYSNLNGSHCFKQFEHQHSATGGKFHTVKLCFIFSIAKNT</sequence>
<gene>
    <name evidence="2" type="primary">Gm10366</name>
    <name evidence="2" type="synonym">Lrp10</name>
</gene>
<dbReference type="MGI" id="MGI:3704443">
    <property type="gene designation" value="Gm10366"/>
</dbReference>
<dbReference type="AGR" id="MGI:3704443"/>
<reference evidence="1" key="3">
    <citation type="journal article" date="2000" name="Genome Res.">
        <title>RIKEN integrated sequence analysis (RISA) system--384-format sequencing pipeline with 384 multicapillary sequencer.</title>
        <authorList>
            <person name="Shibata K."/>
            <person name="Itoh M."/>
            <person name="Aizawa K."/>
            <person name="Nagaoka S."/>
            <person name="Sasaki N."/>
            <person name="Carninci P."/>
            <person name="Konno H."/>
            <person name="Akiyama J."/>
            <person name="Nishi K."/>
            <person name="Kitsunai T."/>
            <person name="Tashiro H."/>
            <person name="Itoh M."/>
            <person name="Sumi N."/>
            <person name="Ishii Y."/>
            <person name="Nakamura S."/>
            <person name="Hazama M."/>
            <person name="Nishine T."/>
            <person name="Harada A."/>
            <person name="Yamamoto R."/>
            <person name="Matsumoto H."/>
            <person name="Sakaguchi S."/>
            <person name="Ikegami T."/>
            <person name="Kashiwagi K."/>
            <person name="Fujiwake S."/>
            <person name="Inoue K."/>
            <person name="Togawa Y."/>
            <person name="Izawa M."/>
            <person name="Ohara E."/>
            <person name="Watahiki M."/>
            <person name="Yoneda Y."/>
            <person name="Ishikawa T."/>
            <person name="Ozawa K."/>
            <person name="Tanaka T."/>
            <person name="Matsuura S."/>
            <person name="Kawai J."/>
            <person name="Okazaki Y."/>
            <person name="Muramatsu M."/>
            <person name="Inoue Y."/>
            <person name="Kira A."/>
            <person name="Hayashizaki Y."/>
        </authorList>
    </citation>
    <scope>NUCLEOTIDE SEQUENCE</scope>
</reference>
<dbReference type="AlphaFoldDB" id="Q3UNI0"/>
<reference evidence="1" key="6">
    <citation type="submission" date="2004-03" db="EMBL/GenBank/DDBJ databases">
        <authorList>
            <person name="Arakawa T."/>
            <person name="Carninci P."/>
            <person name="Fukuda S."/>
            <person name="Hashizume W."/>
            <person name="Hayashida K."/>
            <person name="Hori F."/>
            <person name="Iida J."/>
            <person name="Imamura K."/>
            <person name="Imotani K."/>
            <person name="Itoh M."/>
            <person name="Kanagawa S."/>
            <person name="Kawai J."/>
            <person name="Kojima M."/>
            <person name="Konno H."/>
            <person name="Murata M."/>
            <person name="Nakamura M."/>
            <person name="Ninomiya N."/>
            <person name="Nishiyori H."/>
            <person name="Nomura K."/>
            <person name="Ohno M."/>
            <person name="Sakazume N."/>
            <person name="Sano H."/>
            <person name="Sasaki D."/>
            <person name="Shibata K."/>
            <person name="Shiraki T."/>
            <person name="Tagami M."/>
            <person name="Tagami Y."/>
            <person name="Waki K."/>
            <person name="Watahiki A."/>
            <person name="Muramatsu M."/>
            <person name="Hayashizaki Y."/>
        </authorList>
    </citation>
    <scope>NUCLEOTIDE SEQUENCE</scope>
</reference>
<reference evidence="1" key="1">
    <citation type="journal article" date="1999" name="Methods Enzymol.">
        <title>High-efficiency full-length cDNA cloning.</title>
        <authorList>
            <person name="Carninci P."/>
            <person name="Hayashizaki Y."/>
        </authorList>
    </citation>
    <scope>NUCLEOTIDE SEQUENCE</scope>
</reference>
<evidence type="ECO:0000313" key="1">
    <source>
        <dbReference type="EMBL" id="BAE25767.1"/>
    </source>
</evidence>
<proteinExistence type="evidence at transcript level"/>
<reference evidence="1" key="8">
    <citation type="journal article" date="2005" name="Science">
        <title>Antisense Transcription in the Mammalian Transcriptome.</title>
        <authorList>
            <consortium name="RIKEN Genome Exploration Research Group and Genome Science Group (Genome Network Project Core Group) and the FANTOM Consortium"/>
        </authorList>
    </citation>
    <scope>NUCLEOTIDE SEQUENCE</scope>
</reference>
<organism evidence="1">
    <name type="scientific">Mus musculus</name>
    <name type="common">Mouse</name>
    <dbReference type="NCBI Taxonomy" id="10090"/>
    <lineage>
        <taxon>Eukaryota</taxon>
        <taxon>Metazoa</taxon>
        <taxon>Chordata</taxon>
        <taxon>Craniata</taxon>
        <taxon>Vertebrata</taxon>
        <taxon>Euteleostomi</taxon>
        <taxon>Mammalia</taxon>
        <taxon>Eutheria</taxon>
        <taxon>Euarchontoglires</taxon>
        <taxon>Glires</taxon>
        <taxon>Rodentia</taxon>
        <taxon>Myomorpha</taxon>
        <taxon>Muroidea</taxon>
        <taxon>Muridae</taxon>
        <taxon>Murinae</taxon>
        <taxon>Mus</taxon>
        <taxon>Mus</taxon>
    </lineage>
</organism>
<name>Q3UNI0_MOUSE</name>
<evidence type="ECO:0000313" key="2">
    <source>
        <dbReference type="MGI" id="MGI:3704443"/>
    </source>
</evidence>
<reference evidence="1" key="7">
    <citation type="journal article" date="2005" name="Science">
        <title>The Transcriptional Landscape of the Mammalian Genome.</title>
        <authorList>
            <consortium name="The FANTOM Consortium"/>
            <consortium name="Riken Genome Exploration Research Group and Genome Science Group (Genome Network Project Core Group)"/>
        </authorList>
    </citation>
    <scope>NUCLEOTIDE SEQUENCE</scope>
</reference>
<dbReference type="EMBL" id="AK144204">
    <property type="protein sequence ID" value="BAE25767.1"/>
    <property type="molecule type" value="mRNA"/>
</dbReference>
<reference evidence="1" key="2">
    <citation type="journal article" date="2000" name="Genome Res.">
        <title>Normalization and subtraction of cap-trapper-selected cDNAs to prepare full-length cDNA libraries for rapid discovery of new genes.</title>
        <authorList>
            <person name="Carninci P."/>
            <person name="Shibata Y."/>
            <person name="Hayatsu N."/>
            <person name="Sugahara Y."/>
            <person name="Shibata K."/>
            <person name="Itoh M."/>
            <person name="Konno H."/>
            <person name="Okazaki Y."/>
            <person name="Muramatsu M."/>
            <person name="Hayashizaki Y."/>
        </authorList>
    </citation>
    <scope>NUCLEOTIDE SEQUENCE</scope>
</reference>
<accession>Q3UNI0</accession>
<reference evidence="1" key="5">
    <citation type="journal article" date="2002" name="Nature">
        <title>Analysis of the mouse transcriptome based on functional annotation of 60,770 full-length cDNAs.</title>
        <authorList>
            <consortium name="The FANTOM Consortium and the RIKEN Genome Exploration Research Group Phase I and II Team"/>
        </authorList>
    </citation>
    <scope>NUCLEOTIDE SEQUENCE</scope>
</reference>
<protein>
    <submittedName>
        <fullName evidence="1">Uncharacterized protein</fullName>
    </submittedName>
</protein>